<reference evidence="2 3" key="1">
    <citation type="submission" date="2023-05" db="EMBL/GenBank/DDBJ databases">
        <title>B98-5 Cell Line De Novo Hybrid Assembly: An Optical Mapping Approach.</title>
        <authorList>
            <person name="Kananen K."/>
            <person name="Auerbach J.A."/>
            <person name="Kautto E."/>
            <person name="Blachly J.S."/>
        </authorList>
    </citation>
    <scope>NUCLEOTIDE SEQUENCE [LARGE SCALE GENOMIC DNA]</scope>
    <source>
        <strain evidence="2">B95-8</strain>
        <tissue evidence="2">Cell line</tissue>
    </source>
</reference>
<dbReference type="EMBL" id="JASSZA010000023">
    <property type="protein sequence ID" value="KAK2083349.1"/>
    <property type="molecule type" value="Genomic_DNA"/>
</dbReference>
<accession>A0ABQ9TF54</accession>
<dbReference type="SUPFAM" id="SSF81296">
    <property type="entry name" value="E set domains"/>
    <property type="match status" value="1"/>
</dbReference>
<dbReference type="InterPro" id="IPR014756">
    <property type="entry name" value="Ig_E-set"/>
</dbReference>
<dbReference type="Proteomes" id="UP001266305">
    <property type="component" value="Unassembled WGS sequence"/>
</dbReference>
<dbReference type="Gene3D" id="2.60.40.840">
    <property type="match status" value="1"/>
</dbReference>
<keyword evidence="1" id="KW-1133">Transmembrane helix</keyword>
<keyword evidence="3" id="KW-1185">Reference proteome</keyword>
<name>A0ABQ9TF54_SAGOE</name>
<evidence type="ECO:0000256" key="1">
    <source>
        <dbReference type="SAM" id="Phobius"/>
    </source>
</evidence>
<evidence type="ECO:0000313" key="2">
    <source>
        <dbReference type="EMBL" id="KAK2083349.1"/>
    </source>
</evidence>
<keyword evidence="1" id="KW-0472">Membrane</keyword>
<dbReference type="InterPro" id="IPR014753">
    <property type="entry name" value="Arrestin_N"/>
</dbReference>
<feature type="transmembrane region" description="Helical" evidence="1">
    <location>
        <begin position="41"/>
        <end position="63"/>
    </location>
</feature>
<keyword evidence="1" id="KW-0812">Transmembrane</keyword>
<evidence type="ECO:0000313" key="3">
    <source>
        <dbReference type="Proteomes" id="UP001266305"/>
    </source>
</evidence>
<proteinExistence type="predicted"/>
<organism evidence="2 3">
    <name type="scientific">Saguinus oedipus</name>
    <name type="common">Cotton-top tamarin</name>
    <name type="synonym">Oedipomidas oedipus</name>
    <dbReference type="NCBI Taxonomy" id="9490"/>
    <lineage>
        <taxon>Eukaryota</taxon>
        <taxon>Metazoa</taxon>
        <taxon>Chordata</taxon>
        <taxon>Craniata</taxon>
        <taxon>Vertebrata</taxon>
        <taxon>Euteleostomi</taxon>
        <taxon>Mammalia</taxon>
        <taxon>Eutheria</taxon>
        <taxon>Euarchontoglires</taxon>
        <taxon>Primates</taxon>
        <taxon>Haplorrhini</taxon>
        <taxon>Platyrrhini</taxon>
        <taxon>Cebidae</taxon>
        <taxon>Callitrichinae</taxon>
        <taxon>Saguinus</taxon>
    </lineage>
</organism>
<sequence length="74" mass="8453">MIVRITWEVVPQQLSIYLGKRDFVDHVDTVEPIDASYKSNILIVVVFTAIVFRSYYITSLCLLDPVKIPLPTQA</sequence>
<protein>
    <submittedName>
        <fullName evidence="2">Uncharacterized protein</fullName>
    </submittedName>
</protein>
<gene>
    <name evidence="2" type="ORF">P7K49_038585</name>
</gene>
<comment type="caution">
    <text evidence="2">The sequence shown here is derived from an EMBL/GenBank/DDBJ whole genome shotgun (WGS) entry which is preliminary data.</text>
</comment>